<proteinExistence type="predicted"/>
<dbReference type="InterPro" id="IPR011009">
    <property type="entry name" value="Kinase-like_dom_sf"/>
</dbReference>
<dbReference type="Gene3D" id="3.90.1200.10">
    <property type="match status" value="1"/>
</dbReference>
<organism evidence="1 2">
    <name type="scientific">Nocardioides bigeumensis</name>
    <dbReference type="NCBI Taxonomy" id="433657"/>
    <lineage>
        <taxon>Bacteria</taxon>
        <taxon>Bacillati</taxon>
        <taxon>Actinomycetota</taxon>
        <taxon>Actinomycetes</taxon>
        <taxon>Propionibacteriales</taxon>
        <taxon>Nocardioidaceae</taxon>
        <taxon>Nocardioides</taxon>
    </lineage>
</organism>
<evidence type="ECO:0000313" key="2">
    <source>
        <dbReference type="Proteomes" id="UP001500575"/>
    </source>
</evidence>
<dbReference type="SUPFAM" id="SSF56112">
    <property type="entry name" value="Protein kinase-like (PK-like)"/>
    <property type="match status" value="1"/>
</dbReference>
<reference evidence="2" key="1">
    <citation type="journal article" date="2019" name="Int. J. Syst. Evol. Microbiol.">
        <title>The Global Catalogue of Microorganisms (GCM) 10K type strain sequencing project: providing services to taxonomists for standard genome sequencing and annotation.</title>
        <authorList>
            <consortium name="The Broad Institute Genomics Platform"/>
            <consortium name="The Broad Institute Genome Sequencing Center for Infectious Disease"/>
            <person name="Wu L."/>
            <person name="Ma J."/>
        </authorList>
    </citation>
    <scope>NUCLEOTIDE SEQUENCE [LARGE SCALE GENOMIC DNA]</scope>
    <source>
        <strain evidence="2">JCM 16021</strain>
    </source>
</reference>
<name>A0ABP5JI96_9ACTN</name>
<keyword evidence="2" id="KW-1185">Reference proteome</keyword>
<comment type="caution">
    <text evidence="1">The sequence shown here is derived from an EMBL/GenBank/DDBJ whole genome shotgun (WGS) entry which is preliminary data.</text>
</comment>
<dbReference type="RefSeq" id="WP_344302014.1">
    <property type="nucleotide sequence ID" value="NZ_BAAAQQ010000002.1"/>
</dbReference>
<accession>A0ABP5JI96</accession>
<sequence length="365" mass="39038">MLDDRALTAAASAAGLSPLRFERQLGGSDRSQVCRVADADGTTYVVKQYLSRDGGTYAREPAALEALAGTGVGPRLLGSSHDPDLVVLADLGTHPTVADALLGRDPDAASAAIDGWVDAIAALHLAGDDDVLDTYGRRLSARAKDMDTHRMPGTFSYAADRYEGVGQRLGVAAPPGFLEALRDLTAGLGPAPPVLTPGDACPDNNLLSDGRVVLLDHEFAEVRHPIWDVAYLRVPWPTCWCSWRLPDAVADGAVDRYRAAVAPRVPSVTGDRFLADLDLATLGWCLSSCSWQIETAIEEDRGPDGLDGPTARPKILHRLWLASRLPGPAPLTAYARRLLDELSRLWGEPTLVLAPAFRSDDITIP</sequence>
<evidence type="ECO:0008006" key="3">
    <source>
        <dbReference type="Google" id="ProtNLM"/>
    </source>
</evidence>
<gene>
    <name evidence="1" type="ORF">GCM10009843_04830</name>
</gene>
<evidence type="ECO:0000313" key="1">
    <source>
        <dbReference type="EMBL" id="GAA2115445.1"/>
    </source>
</evidence>
<dbReference type="EMBL" id="BAAAQQ010000002">
    <property type="protein sequence ID" value="GAA2115445.1"/>
    <property type="molecule type" value="Genomic_DNA"/>
</dbReference>
<dbReference type="Proteomes" id="UP001500575">
    <property type="component" value="Unassembled WGS sequence"/>
</dbReference>
<protein>
    <recommendedName>
        <fullName evidence="3">Aminoglycoside phosphotransferase family protein</fullName>
    </recommendedName>
</protein>